<evidence type="ECO:0000313" key="2">
    <source>
        <dbReference type="Proteomes" id="UP000800096"/>
    </source>
</evidence>
<accession>A0A6A5QHD9</accession>
<name>A0A6A5QHD9_AMPQU</name>
<dbReference type="AlphaFoldDB" id="A0A6A5QHD9"/>
<gene>
    <name evidence="1" type="ORF">BDU57DRAFT_596691</name>
</gene>
<proteinExistence type="predicted"/>
<sequence>MAEERRWHQQAQRGKLWVNWLGTGKAGTQLLPLYYVVVATVNTTNTIPQTQTSPRLPHQPAMRLLTALLLTTPWLRAASNVAALRHHAHPVPRAPASLMPAATSFWADDFASPAAFTHFASKGGALVCAMCASDHKAGILLRDARSPASAASLWTADLAGALYEWYWRAVAPSSTASRLIEYWQIGSALRALGLGGGGTCVRLEHWDAGLEDGARRTVPAVNQWYEVAGGEKFRACDSGLSATKAHFEFLVDVDGGAIFALYLDSPKSSARREWYGNRKDANPALLPRLRFFSDIMWAYWVRDNPKIKDIRYFFVLGISNDQTNQVIASVLQKKGKTLSAWPGLTVGTESDEGKALLGSPNGATFAYFLLQHKAQLGYKTISKVTIFRPDSDDDIEFVDASLLFHVVDAPEPEPDEDVERGGKVNEKRVDSYDCAAEIFENGKRIRSVHRFGRTGRSD</sequence>
<keyword evidence="2" id="KW-1185">Reference proteome</keyword>
<organism evidence="1 2">
    <name type="scientific">Ampelomyces quisqualis</name>
    <name type="common">Powdery mildew agent</name>
    <dbReference type="NCBI Taxonomy" id="50730"/>
    <lineage>
        <taxon>Eukaryota</taxon>
        <taxon>Fungi</taxon>
        <taxon>Dikarya</taxon>
        <taxon>Ascomycota</taxon>
        <taxon>Pezizomycotina</taxon>
        <taxon>Dothideomycetes</taxon>
        <taxon>Pleosporomycetidae</taxon>
        <taxon>Pleosporales</taxon>
        <taxon>Pleosporineae</taxon>
        <taxon>Phaeosphaeriaceae</taxon>
        <taxon>Ampelomyces</taxon>
    </lineage>
</organism>
<reference evidence="1" key="1">
    <citation type="journal article" date="2020" name="Stud. Mycol.">
        <title>101 Dothideomycetes genomes: a test case for predicting lifestyles and emergence of pathogens.</title>
        <authorList>
            <person name="Haridas S."/>
            <person name="Albert R."/>
            <person name="Binder M."/>
            <person name="Bloem J."/>
            <person name="Labutti K."/>
            <person name="Salamov A."/>
            <person name="Andreopoulos B."/>
            <person name="Baker S."/>
            <person name="Barry K."/>
            <person name="Bills G."/>
            <person name="Bluhm B."/>
            <person name="Cannon C."/>
            <person name="Castanera R."/>
            <person name="Culley D."/>
            <person name="Daum C."/>
            <person name="Ezra D."/>
            <person name="Gonzalez J."/>
            <person name="Henrissat B."/>
            <person name="Kuo A."/>
            <person name="Liang C."/>
            <person name="Lipzen A."/>
            <person name="Lutzoni F."/>
            <person name="Magnuson J."/>
            <person name="Mondo S."/>
            <person name="Nolan M."/>
            <person name="Ohm R."/>
            <person name="Pangilinan J."/>
            <person name="Park H.-J."/>
            <person name="Ramirez L."/>
            <person name="Alfaro M."/>
            <person name="Sun H."/>
            <person name="Tritt A."/>
            <person name="Yoshinaga Y."/>
            <person name="Zwiers L.-H."/>
            <person name="Turgeon B."/>
            <person name="Goodwin S."/>
            <person name="Spatafora J."/>
            <person name="Crous P."/>
            <person name="Grigoriev I."/>
        </authorList>
    </citation>
    <scope>NUCLEOTIDE SEQUENCE</scope>
    <source>
        <strain evidence="1">HMLAC05119</strain>
    </source>
</reference>
<dbReference type="Proteomes" id="UP000800096">
    <property type="component" value="Unassembled WGS sequence"/>
</dbReference>
<dbReference type="EMBL" id="ML979137">
    <property type="protein sequence ID" value="KAF1914819.1"/>
    <property type="molecule type" value="Genomic_DNA"/>
</dbReference>
<dbReference type="OrthoDB" id="5337308at2759"/>
<protein>
    <submittedName>
        <fullName evidence="1">Uncharacterized protein</fullName>
    </submittedName>
</protein>
<evidence type="ECO:0000313" key="1">
    <source>
        <dbReference type="EMBL" id="KAF1914819.1"/>
    </source>
</evidence>